<dbReference type="PANTHER" id="PTHR43020">
    <property type="entry name" value="CDK5 REGULATORY SUBUNIT-ASSOCIATED PROTEIN 1"/>
    <property type="match status" value="1"/>
</dbReference>
<accession>Q58WV6</accession>
<reference evidence="4" key="1">
    <citation type="journal article" date="2005" name="Appl. Environ. Microbiol.">
        <title>Construction, analysis, and beta-glucanase screening of a bacterial artificial chromosome library from the large-bowel microbiota of mice.</title>
        <authorList>
            <person name="Walter J."/>
            <person name="Mangold M."/>
            <person name="Tannock G.W."/>
        </authorList>
    </citation>
    <scope>NUCLEOTIDE SEQUENCE</scope>
</reference>
<dbReference type="Pfam" id="PF00919">
    <property type="entry name" value="UPF0004"/>
    <property type="match status" value="1"/>
</dbReference>
<keyword evidence="2" id="KW-0819">tRNA processing</keyword>
<dbReference type="EMBL" id="AY766184">
    <property type="protein sequence ID" value="AAX16370.1"/>
    <property type="molecule type" value="Genomic_DNA"/>
</dbReference>
<evidence type="ECO:0000256" key="1">
    <source>
        <dbReference type="ARBA" id="ARBA00022490"/>
    </source>
</evidence>
<dbReference type="PANTHER" id="PTHR43020:SF2">
    <property type="entry name" value="MITOCHONDRIAL TRNA METHYLTHIOTRANSFERASE CDK5RAP1"/>
    <property type="match status" value="1"/>
</dbReference>
<feature type="domain" description="MTTase N-terminal" evidence="3">
    <location>
        <begin position="41"/>
        <end position="158"/>
    </location>
</feature>
<dbReference type="InterPro" id="IPR013848">
    <property type="entry name" value="Methylthiotransferase_N"/>
</dbReference>
<proteinExistence type="predicted"/>
<dbReference type="AlphaFoldDB" id="Q58WV6"/>
<evidence type="ECO:0000259" key="3">
    <source>
        <dbReference type="PROSITE" id="PS51449"/>
    </source>
</evidence>
<organism evidence="4">
    <name type="scientific">uncultured murine large bowel bacterium BAC 14</name>
    <dbReference type="NCBI Taxonomy" id="314099"/>
    <lineage>
        <taxon>Bacteria</taxon>
        <taxon>environmental samples</taxon>
    </lineage>
</organism>
<sequence length="185" mass="21427">MLETIDFTQTPPGTEPERQYYFIAKLKQYVKRESEYLGRPLCAAVTTFGCQMNARDSEKLAGILEQAGYELIEDEDADLVIYNTCTVRDNANQRVYGRLGFLNGRKKKKPHMKIALCGCMMQEESVIKKIKRSYRFVDLIFGTHNIFKFAELLCTMFESEGMVVDIWRDTEQIVEDLPIERKVSL</sequence>
<name>Q58WV6_9BACT</name>
<evidence type="ECO:0000313" key="4">
    <source>
        <dbReference type="EMBL" id="AAX16370.1"/>
    </source>
</evidence>
<protein>
    <submittedName>
        <fullName evidence="4">2-methylthioadenine synthetase</fullName>
    </submittedName>
</protein>
<dbReference type="FunFam" id="3.40.50.12160:FF:000006">
    <property type="entry name" value="tRNA-2-methylthio-N(6)-dimethylallyladenosine synthase"/>
    <property type="match status" value="1"/>
</dbReference>
<dbReference type="GO" id="GO:0051539">
    <property type="term" value="F:4 iron, 4 sulfur cluster binding"/>
    <property type="evidence" value="ECO:0007669"/>
    <property type="project" value="UniProtKB-KW"/>
</dbReference>
<dbReference type="GO" id="GO:0046872">
    <property type="term" value="F:metal ion binding"/>
    <property type="evidence" value="ECO:0007669"/>
    <property type="project" value="UniProtKB-KW"/>
</dbReference>
<evidence type="ECO:0000256" key="2">
    <source>
        <dbReference type="ARBA" id="ARBA00022694"/>
    </source>
</evidence>
<dbReference type="PROSITE" id="PS51449">
    <property type="entry name" value="MTTASE_N"/>
    <property type="match status" value="1"/>
</dbReference>
<dbReference type="GO" id="GO:0005829">
    <property type="term" value="C:cytosol"/>
    <property type="evidence" value="ECO:0007669"/>
    <property type="project" value="TreeGrafter"/>
</dbReference>
<dbReference type="InterPro" id="IPR038135">
    <property type="entry name" value="Methylthiotransferase_N_sf"/>
</dbReference>
<dbReference type="GO" id="GO:0035597">
    <property type="term" value="F:tRNA-2-methylthio-N(6)-dimethylallyladenosine(37) synthase activity"/>
    <property type="evidence" value="ECO:0007669"/>
    <property type="project" value="TreeGrafter"/>
</dbReference>
<keyword evidence="1" id="KW-0963">Cytoplasm</keyword>
<dbReference type="Gene3D" id="3.40.50.12160">
    <property type="entry name" value="Methylthiotransferase, N-terminal domain"/>
    <property type="match status" value="1"/>
</dbReference>